<dbReference type="Gramene" id="TraesLAC5B03G02918670.1">
    <property type="protein sequence ID" value="TraesLAC5B03G02918670.1"/>
    <property type="gene ID" value="TraesLAC5B03G02918670"/>
</dbReference>
<protein>
    <recommendedName>
        <fullName evidence="3">Glycosyltransferase N-terminal domain-containing protein</fullName>
    </recommendedName>
</protein>
<dbReference type="Gramene" id="TraesLDM5B03G02967350.1">
    <property type="protein sequence ID" value="TraesLDM5B03G02967350.1"/>
    <property type="gene ID" value="TraesLDM5B03G02967350"/>
</dbReference>
<dbReference type="Gramene" id="TraesKAR5B01G0381980.1">
    <property type="protein sequence ID" value="cds.TraesKAR5B01G0381980.1"/>
    <property type="gene ID" value="TraesKAR5B01G0381980"/>
</dbReference>
<proteinExistence type="inferred from homology"/>
<dbReference type="SUPFAM" id="SSF53756">
    <property type="entry name" value="UDP-Glycosyltransferase/glycogen phosphorylase"/>
    <property type="match status" value="1"/>
</dbReference>
<dbReference type="GO" id="GO:0005737">
    <property type="term" value="C:cytoplasm"/>
    <property type="evidence" value="ECO:0000318"/>
    <property type="project" value="GO_Central"/>
</dbReference>
<dbReference type="InterPro" id="IPR058980">
    <property type="entry name" value="Glyco_transf_N"/>
</dbReference>
<dbReference type="Pfam" id="PF00201">
    <property type="entry name" value="UDPGT"/>
    <property type="match status" value="1"/>
</dbReference>
<dbReference type="Gramene" id="TraesPARA_EIv1.0_1725360.1">
    <property type="protein sequence ID" value="TraesPARA_EIv1.0_1725360.1.CDS"/>
    <property type="gene ID" value="TraesPARA_EIv1.0_1725360"/>
</dbReference>
<dbReference type="OMA" id="NTHFTHA"/>
<evidence type="ECO:0000259" key="3">
    <source>
        <dbReference type="Pfam" id="PF26168"/>
    </source>
</evidence>
<dbReference type="EnsemblPlants" id="TraesCS5B02G399700.1">
    <property type="protein sequence ID" value="TraesCS5B02G399700.1"/>
    <property type="gene ID" value="TraesCS5B02G399700"/>
</dbReference>
<dbReference type="AlphaFoldDB" id="A0A3B6LTQ5"/>
<organism evidence="4">
    <name type="scientific">Triticum aestivum</name>
    <name type="common">Wheat</name>
    <dbReference type="NCBI Taxonomy" id="4565"/>
    <lineage>
        <taxon>Eukaryota</taxon>
        <taxon>Viridiplantae</taxon>
        <taxon>Streptophyta</taxon>
        <taxon>Embryophyta</taxon>
        <taxon>Tracheophyta</taxon>
        <taxon>Spermatophyta</taxon>
        <taxon>Magnoliopsida</taxon>
        <taxon>Liliopsida</taxon>
        <taxon>Poales</taxon>
        <taxon>Poaceae</taxon>
        <taxon>BOP clade</taxon>
        <taxon>Pooideae</taxon>
        <taxon>Triticodae</taxon>
        <taxon>Triticeae</taxon>
        <taxon>Triticinae</taxon>
        <taxon>Triticum</taxon>
    </lineage>
</organism>
<evidence type="ECO:0000256" key="2">
    <source>
        <dbReference type="ARBA" id="ARBA00022679"/>
    </source>
</evidence>
<dbReference type="Gramene" id="TraesCAD_scaffold_019638_01G000400.1">
    <property type="protein sequence ID" value="TraesCAD_scaffold_019638_01G000400.1"/>
    <property type="gene ID" value="TraesCAD_scaffold_019638_01G000400"/>
</dbReference>
<dbReference type="Gramene" id="TraesARI7B03G04284830.1">
    <property type="protein sequence ID" value="TraesARI7B03G04284830.1"/>
    <property type="gene ID" value="TraesARI7B03G04284830"/>
</dbReference>
<comment type="similarity">
    <text evidence="1">Belongs to the UDP-glycosyltransferase family.</text>
</comment>
<gene>
    <name evidence="4" type="primary">LOC123117004</name>
</gene>
<dbReference type="RefSeq" id="XP_044393795.1">
    <property type="nucleotide sequence ID" value="XM_044537860.1"/>
</dbReference>
<dbReference type="STRING" id="4565.A0A3B6LTQ5"/>
<dbReference type="PANTHER" id="PTHR48045:SF21">
    <property type="entry name" value="UDP-GLYCOSYLTRANSFERASE 83A1"/>
    <property type="match status" value="1"/>
</dbReference>
<evidence type="ECO:0000313" key="4">
    <source>
        <dbReference type="EnsemblPlants" id="TraesCS5B02G399700.1"/>
    </source>
</evidence>
<dbReference type="Gramene" id="TraesJAG5B03G02961340.1">
    <property type="protein sequence ID" value="TraesJAG5B03G02961340.1"/>
    <property type="gene ID" value="TraesJAG5B03G02961340"/>
</dbReference>
<dbReference type="Gramene" id="TraesSTA5B03G02955630.1">
    <property type="protein sequence ID" value="TraesSTA5B03G02955630.1"/>
    <property type="gene ID" value="TraesSTA5B03G02955630"/>
</dbReference>
<sequence>MAAAPATQPRVMVLPFPAQGHVIPLMELSRKLAGHGVEVDFVNTEFNHDLVMEAMAEKGAIPDGIHMLTVPDGLGPGDDHADIGKFVKDLPAAMSGRLEEMIRSRKIKWVIVDVSMSWALQVATTAGARVASFSTYSAAVFALRMNLPKLIQDGVLDESGDVKGQEQIKMMPPIDASEIPWVSLASTSAPERRRNNIENVLKTNLSMPLAEVVILNTSLELEPDALALLPNALPLGPLVAPTSRPAGHFLPEDLASLAWLDAQPAGSVVYVAFGSSGFLDATQFQELADGLALSGRPFLWVVRPDFTIGAGQDQFDLDAFRRRVEGKGLVVGWAPQQRVLSHPAVACFMSHCGWNSTVEGVLHGVPFLCWPYFADQFCNQSYVCNVWGTGAKLRRDERGVVAKDEVQSKVAWLLGDEGVKARAVAWKEAACGSIREGGSSHGNLLKLVSLLRASIIAPSQLATSRSISDKV</sequence>
<dbReference type="Gramene" id="TraesNOR5B03G02992530.1">
    <property type="protein sequence ID" value="TraesNOR5B03G02992530.1"/>
    <property type="gene ID" value="TraesNOR5B03G02992530"/>
</dbReference>
<dbReference type="SMR" id="A0A3B6LTQ5"/>
<dbReference type="Gramene" id="TraesJUL5B03G02985970.1">
    <property type="protein sequence ID" value="TraesJUL5B03G02985970.1"/>
    <property type="gene ID" value="TraesJUL5B03G02985970"/>
</dbReference>
<dbReference type="FunFam" id="3.40.50.2000:FF:000108">
    <property type="entry name" value="UDP-glycosyltransferase 83A1"/>
    <property type="match status" value="1"/>
</dbReference>
<reference evidence="4" key="1">
    <citation type="submission" date="2018-08" db="EMBL/GenBank/DDBJ databases">
        <authorList>
            <person name="Rossello M."/>
        </authorList>
    </citation>
    <scope>NUCLEOTIDE SEQUENCE [LARGE SCALE GENOMIC DNA]</scope>
    <source>
        <strain evidence="4">cv. Chinese Spring</strain>
    </source>
</reference>
<dbReference type="PaxDb" id="4565-Traes_5BL_44BE86304.2"/>
<dbReference type="Gramene" id="TraesROB_scaffold_001588_01G000800.1">
    <property type="protein sequence ID" value="TraesROB_scaffold_001588_01G000800.1"/>
    <property type="gene ID" value="TraesROB_scaffold_001588_01G000800"/>
</dbReference>
<dbReference type="Pfam" id="PF26168">
    <property type="entry name" value="Glyco_transf_N"/>
    <property type="match status" value="1"/>
</dbReference>
<dbReference type="FunFam" id="3.40.50.2000:FF:000061">
    <property type="entry name" value="UDP-glycosyltransferase 83A1"/>
    <property type="match status" value="1"/>
</dbReference>
<dbReference type="Gene3D" id="3.40.50.2000">
    <property type="entry name" value="Glycogen Phosphorylase B"/>
    <property type="match status" value="2"/>
</dbReference>
<name>A0A3B6LTQ5_WHEAT</name>
<dbReference type="GO" id="GO:0080043">
    <property type="term" value="F:quercetin 3-O-glucosyltransferase activity"/>
    <property type="evidence" value="ECO:0000318"/>
    <property type="project" value="GO_Central"/>
</dbReference>
<feature type="domain" description="Glycosyltransferase N-terminal" evidence="3">
    <location>
        <begin position="11"/>
        <end position="45"/>
    </location>
</feature>
<dbReference type="Gramene" id="TraesCLE_scaffold_028757_01G000400.1">
    <property type="protein sequence ID" value="TraesCLE_scaffold_028757_01G000400.1"/>
    <property type="gene ID" value="TraesCLE_scaffold_028757_01G000400"/>
</dbReference>
<dbReference type="GO" id="GO:0080044">
    <property type="term" value="F:quercetin 7-O-glucosyltransferase activity"/>
    <property type="evidence" value="ECO:0000318"/>
    <property type="project" value="GO_Central"/>
</dbReference>
<reference evidence="4" key="2">
    <citation type="submission" date="2018-10" db="UniProtKB">
        <authorList>
            <consortium name="EnsemblPlants"/>
        </authorList>
    </citation>
    <scope>IDENTIFICATION</scope>
</reference>
<dbReference type="CDD" id="cd03784">
    <property type="entry name" value="GT1_Gtf-like"/>
    <property type="match status" value="1"/>
</dbReference>
<dbReference type="InterPro" id="IPR002213">
    <property type="entry name" value="UDP_glucos_trans"/>
</dbReference>
<dbReference type="Gramene" id="TraesWEE_scaffold_011112_01G000100.1">
    <property type="protein sequence ID" value="TraesWEE_scaffold_011112_01G000100.1"/>
    <property type="gene ID" value="TraesWEE_scaffold_011112_01G000100"/>
</dbReference>
<evidence type="ECO:0000256" key="1">
    <source>
        <dbReference type="ARBA" id="ARBA00009995"/>
    </source>
</evidence>
<evidence type="ECO:0000313" key="5">
    <source>
        <dbReference type="Proteomes" id="UP000019116"/>
    </source>
</evidence>
<dbReference type="Proteomes" id="UP000019116">
    <property type="component" value="Chromosome 5B"/>
</dbReference>
<dbReference type="Gramene" id="TraesMAC5B03G02961980.1">
    <property type="protein sequence ID" value="TraesMAC5B03G02961980.1"/>
    <property type="gene ID" value="TraesMAC5B03G02961980"/>
</dbReference>
<dbReference type="GeneID" id="123117004"/>
<keyword evidence="2" id="KW-0808">Transferase</keyword>
<dbReference type="Gramene" id="TraesCS5B02G399700.1">
    <property type="protein sequence ID" value="TraesCS5B02G399700.1"/>
    <property type="gene ID" value="TraesCS5B02G399700"/>
</dbReference>
<keyword evidence="5" id="KW-1185">Reference proteome</keyword>
<accession>A0A3B6LTQ5</accession>
<dbReference type="KEGG" id="taes:123117004"/>
<dbReference type="PANTHER" id="PTHR48045">
    <property type="entry name" value="UDP-GLYCOSYLTRANSFERASE 72B1"/>
    <property type="match status" value="1"/>
</dbReference>
<dbReference type="Gramene" id="TraesCS5B03G0992300.1">
    <property type="protein sequence ID" value="TraesCS5B03G0992300.1.CDS"/>
    <property type="gene ID" value="TraesCS5B03G0992300"/>
</dbReference>
<dbReference type="Gramene" id="TraesSYM7B03G04055290.1">
    <property type="protein sequence ID" value="TraesSYM7B03G04055290.1"/>
    <property type="gene ID" value="TraesSYM7B03G04055290"/>
</dbReference>